<accession>A0A2B8AUS5</accession>
<dbReference type="Proteomes" id="UP000225379">
    <property type="component" value="Unassembled WGS sequence"/>
</dbReference>
<organism evidence="1 2">
    <name type="scientific">Azospirillum palustre</name>
    <dbReference type="NCBI Taxonomy" id="2044885"/>
    <lineage>
        <taxon>Bacteria</taxon>
        <taxon>Pseudomonadati</taxon>
        <taxon>Pseudomonadota</taxon>
        <taxon>Alphaproteobacteria</taxon>
        <taxon>Rhodospirillales</taxon>
        <taxon>Azospirillaceae</taxon>
        <taxon>Azospirillum</taxon>
    </lineage>
</organism>
<dbReference type="CDD" id="cd02440">
    <property type="entry name" value="AdoMet_MTases"/>
    <property type="match status" value="1"/>
</dbReference>
<sequence length="186" mass="19735">MPTPHPLSPPSPWVERFAPLVRAGGRVLDLACGGGRHLRLFHRLGHPVVGLDRDLGGVADLEDGANVTLVQADLESSDSGISSNCLPVDGTFAGIVVTNYLHRPLFPAILAALEPGGLLIYETFADGNARFGRPSSPDFLLRRGELLEAVHGRLQVVAFEQGELSVPKPAVVQRICAVAGDDPLPL</sequence>
<dbReference type="RefSeq" id="WP_098738810.1">
    <property type="nucleotide sequence ID" value="NZ_PDKW01000043.1"/>
</dbReference>
<keyword evidence="1" id="KW-0808">Transferase</keyword>
<reference evidence="2" key="1">
    <citation type="submission" date="2017-10" db="EMBL/GenBank/DDBJ databases">
        <authorList>
            <person name="Kravchenko I.K."/>
            <person name="Grouzdev D.S."/>
        </authorList>
    </citation>
    <scope>NUCLEOTIDE SEQUENCE [LARGE SCALE GENOMIC DNA]</scope>
    <source>
        <strain evidence="2">B2</strain>
    </source>
</reference>
<name>A0A2B8AUS5_9PROT</name>
<gene>
    <name evidence="1" type="ORF">CRT60_22410</name>
</gene>
<dbReference type="InterPro" id="IPR029063">
    <property type="entry name" value="SAM-dependent_MTases_sf"/>
</dbReference>
<dbReference type="Pfam" id="PF13489">
    <property type="entry name" value="Methyltransf_23"/>
    <property type="match status" value="1"/>
</dbReference>
<evidence type="ECO:0000313" key="1">
    <source>
        <dbReference type="EMBL" id="PGH52704.1"/>
    </source>
</evidence>
<dbReference type="OrthoDB" id="5298787at2"/>
<keyword evidence="2" id="KW-1185">Reference proteome</keyword>
<dbReference type="GO" id="GO:0032259">
    <property type="term" value="P:methylation"/>
    <property type="evidence" value="ECO:0007669"/>
    <property type="project" value="UniProtKB-KW"/>
</dbReference>
<evidence type="ECO:0000313" key="2">
    <source>
        <dbReference type="Proteomes" id="UP000225379"/>
    </source>
</evidence>
<keyword evidence="1" id="KW-0489">Methyltransferase</keyword>
<dbReference type="SUPFAM" id="SSF53335">
    <property type="entry name" value="S-adenosyl-L-methionine-dependent methyltransferases"/>
    <property type="match status" value="1"/>
</dbReference>
<proteinExistence type="predicted"/>
<dbReference type="AlphaFoldDB" id="A0A2B8AUS5"/>
<dbReference type="Gene3D" id="3.40.50.150">
    <property type="entry name" value="Vaccinia Virus protein VP39"/>
    <property type="match status" value="1"/>
</dbReference>
<dbReference type="EMBL" id="PDKW01000043">
    <property type="protein sequence ID" value="PGH52704.1"/>
    <property type="molecule type" value="Genomic_DNA"/>
</dbReference>
<dbReference type="GO" id="GO:0008168">
    <property type="term" value="F:methyltransferase activity"/>
    <property type="evidence" value="ECO:0007669"/>
    <property type="project" value="UniProtKB-KW"/>
</dbReference>
<comment type="caution">
    <text evidence="1">The sequence shown here is derived from an EMBL/GenBank/DDBJ whole genome shotgun (WGS) entry which is preliminary data.</text>
</comment>
<protein>
    <submittedName>
        <fullName evidence="1">SAM-dependent methyltransferase</fullName>
    </submittedName>
</protein>